<name>A0A5J6VNY2_9VIRU</name>
<dbReference type="EMBL" id="MN448297">
    <property type="protein sequence ID" value="QFG75081.1"/>
    <property type="molecule type" value="Genomic_DNA"/>
</dbReference>
<proteinExistence type="predicted"/>
<organism evidence="1">
    <name type="scientific">Megaviridae environmental sample</name>
    <dbReference type="NCBI Taxonomy" id="1737588"/>
    <lineage>
        <taxon>Viruses</taxon>
        <taxon>Varidnaviria</taxon>
        <taxon>Bamfordvirae</taxon>
        <taxon>Nucleocytoviricota</taxon>
        <taxon>Megaviricetes</taxon>
        <taxon>Imitervirales</taxon>
        <taxon>Mimiviridae</taxon>
        <taxon>environmental samples</taxon>
    </lineage>
</organism>
<evidence type="ECO:0000313" key="1">
    <source>
        <dbReference type="EMBL" id="QFG75081.1"/>
    </source>
</evidence>
<protein>
    <submittedName>
        <fullName evidence="1">Uncharacterized protein</fullName>
    </submittedName>
</protein>
<sequence>MYKRLDKKDIYRIEQSLPKYQHYYDYINYNKVDSLYCYAVPYGNKWLAWFTLYNSQPVCYFIELMNNKIKKVIIKPVSFHNSLALNTLLYGVLVNHQFIIETIFYYKGEHVSMKNNINKLSIYNNLLRYDLNKKKHIKHQIGFSLPIFSKQSNNLYNMIIPYKTYGICFVQLNKYLIKKKYMFTDHRYFNVKADKINDIYYLYTKENKLFDIALVDTYETSCYLNRLFRKIKENNNLDLLEESDDEDVFENISDDKFLMKKDIIEMLCYFNKKCNKWVPIIEK</sequence>
<accession>A0A5J6VNY2</accession>
<reference evidence="1" key="1">
    <citation type="journal article" date="2019" name="Philos. Trans. R. Soc. Lond., B, Biol. Sci.">
        <title>Targeted metagenomic recovery of four divergent viruses reveals shared and distinctive characteristics of giant viruses of marine eukaryotes.</title>
        <authorList>
            <person name="Needham D.M."/>
            <person name="Poirier C."/>
            <person name="Hehenberger E."/>
            <person name="Jimenez V."/>
            <person name="Swalwell J.E."/>
            <person name="Santoro A.E."/>
            <person name="Worden A.Z."/>
        </authorList>
    </citation>
    <scope>NUCLEOTIDE SEQUENCE</scope>
    <source>
        <strain evidence="1">OPacV-421</strain>
    </source>
</reference>